<dbReference type="InterPro" id="IPR003439">
    <property type="entry name" value="ABC_transporter-like_ATP-bd"/>
</dbReference>
<keyword evidence="2" id="KW-0547">Nucleotide-binding</keyword>
<dbReference type="InterPro" id="IPR008995">
    <property type="entry name" value="Mo/tungstate-bd_C_term_dom"/>
</dbReference>
<dbReference type="SUPFAM" id="SSF50331">
    <property type="entry name" value="MOP-like"/>
    <property type="match status" value="1"/>
</dbReference>
<dbReference type="Gene3D" id="2.40.50.100">
    <property type="match status" value="1"/>
</dbReference>
<keyword evidence="6" id="KW-1185">Reference proteome</keyword>
<reference evidence="5 6" key="1">
    <citation type="submission" date="2021-02" db="EMBL/GenBank/DDBJ databases">
        <title>The genome of Marinomonas foliarum JZW.</title>
        <authorList>
            <person name="Sun M."/>
        </authorList>
    </citation>
    <scope>NUCLEOTIDE SEQUENCE [LARGE SCALE GENOMIC DNA]</scope>
    <source>
        <strain evidence="5 6">JZW</strain>
    </source>
</reference>
<dbReference type="Gene3D" id="3.40.50.300">
    <property type="entry name" value="P-loop containing nucleotide triphosphate hydrolases"/>
    <property type="match status" value="1"/>
</dbReference>
<dbReference type="PROSITE" id="PS00211">
    <property type="entry name" value="ABC_TRANSPORTER_1"/>
    <property type="match status" value="1"/>
</dbReference>
<gene>
    <name evidence="5" type="primary">ugpC</name>
    <name evidence="5" type="ORF">JSY38_01910</name>
</gene>
<dbReference type="InterPro" id="IPR017871">
    <property type="entry name" value="ABC_transporter-like_CS"/>
</dbReference>
<dbReference type="SUPFAM" id="SSF52540">
    <property type="entry name" value="P-loop containing nucleoside triphosphate hydrolases"/>
    <property type="match status" value="1"/>
</dbReference>
<dbReference type="InterPro" id="IPR003593">
    <property type="entry name" value="AAA+_ATPase"/>
</dbReference>
<dbReference type="PROSITE" id="PS50893">
    <property type="entry name" value="ABC_TRANSPORTER_2"/>
    <property type="match status" value="1"/>
</dbReference>
<evidence type="ECO:0000313" key="5">
    <source>
        <dbReference type="EMBL" id="QRV24318.1"/>
    </source>
</evidence>
<dbReference type="PANTHER" id="PTHR43875:SF1">
    <property type="entry name" value="OSMOPROTECTIVE COMPOUNDS UPTAKE ATP-BINDING PROTEIN GGTA"/>
    <property type="match status" value="1"/>
</dbReference>
<proteinExistence type="predicted"/>
<organism evidence="5 6">
    <name type="scientific">Marinomonas foliarum</name>
    <dbReference type="NCBI Taxonomy" id="491950"/>
    <lineage>
        <taxon>Bacteria</taxon>
        <taxon>Pseudomonadati</taxon>
        <taxon>Pseudomonadota</taxon>
        <taxon>Gammaproteobacteria</taxon>
        <taxon>Oceanospirillales</taxon>
        <taxon>Oceanospirillaceae</taxon>
        <taxon>Marinomonas</taxon>
    </lineage>
</organism>
<dbReference type="Proteomes" id="UP000644167">
    <property type="component" value="Chromosome"/>
</dbReference>
<dbReference type="InterPro" id="IPR027417">
    <property type="entry name" value="P-loop_NTPase"/>
</dbReference>
<dbReference type="PANTHER" id="PTHR43875">
    <property type="entry name" value="MALTODEXTRIN IMPORT ATP-BINDING PROTEIN MSMX"/>
    <property type="match status" value="1"/>
</dbReference>
<dbReference type="SMART" id="SM00382">
    <property type="entry name" value="AAA"/>
    <property type="match status" value="1"/>
</dbReference>
<dbReference type="NCBIfam" id="NF008653">
    <property type="entry name" value="PRK11650.1"/>
    <property type="match status" value="1"/>
</dbReference>
<evidence type="ECO:0000256" key="2">
    <source>
        <dbReference type="ARBA" id="ARBA00022741"/>
    </source>
</evidence>
<accession>A0ABX7IRI6</accession>
<dbReference type="Gene3D" id="2.40.50.140">
    <property type="entry name" value="Nucleic acid-binding proteins"/>
    <property type="match status" value="1"/>
</dbReference>
<dbReference type="InterPro" id="IPR047641">
    <property type="entry name" value="ABC_transpr_MalK/UgpC-like"/>
</dbReference>
<evidence type="ECO:0000259" key="4">
    <source>
        <dbReference type="PROSITE" id="PS50893"/>
    </source>
</evidence>
<dbReference type="InterPro" id="IPR015855">
    <property type="entry name" value="ABC_transpr_MalK-like"/>
</dbReference>
<keyword evidence="1" id="KW-0813">Transport</keyword>
<name>A0ABX7IRI6_9GAMM</name>
<dbReference type="Pfam" id="PF00005">
    <property type="entry name" value="ABC_tran"/>
    <property type="match status" value="1"/>
</dbReference>
<dbReference type="InterPro" id="IPR012340">
    <property type="entry name" value="NA-bd_OB-fold"/>
</dbReference>
<feature type="domain" description="ABC transporter" evidence="4">
    <location>
        <begin position="4"/>
        <end position="235"/>
    </location>
</feature>
<dbReference type="Pfam" id="PF17912">
    <property type="entry name" value="OB_MalK"/>
    <property type="match status" value="1"/>
</dbReference>
<dbReference type="GO" id="GO:0005524">
    <property type="term" value="F:ATP binding"/>
    <property type="evidence" value="ECO:0007669"/>
    <property type="project" value="UniProtKB-KW"/>
</dbReference>
<dbReference type="RefSeq" id="WP_205114983.1">
    <property type="nucleotide sequence ID" value="NZ_CP070273.1"/>
</dbReference>
<dbReference type="InterPro" id="IPR040582">
    <property type="entry name" value="OB_MalK-like"/>
</dbReference>
<keyword evidence="3 5" id="KW-0067">ATP-binding</keyword>
<evidence type="ECO:0000256" key="3">
    <source>
        <dbReference type="ARBA" id="ARBA00022840"/>
    </source>
</evidence>
<protein>
    <submittedName>
        <fullName evidence="5">Sn-glycerol-3-phosphate ABC transporter ATP-binding protein UgpC</fullName>
    </submittedName>
</protein>
<evidence type="ECO:0000313" key="6">
    <source>
        <dbReference type="Proteomes" id="UP000644167"/>
    </source>
</evidence>
<dbReference type="CDD" id="cd03301">
    <property type="entry name" value="ABC_MalK_N"/>
    <property type="match status" value="1"/>
</dbReference>
<dbReference type="EMBL" id="CP070273">
    <property type="protein sequence ID" value="QRV24318.1"/>
    <property type="molecule type" value="Genomic_DNA"/>
</dbReference>
<sequence>MASVEFKHVEKVYSGDVHTVKDFNLKINDGEFIVFLGPSGCGKSTTLRMLAGLEDISGGEILINNKVVNELEPIERDIAMVFQSYALYPHMSVYQNIAFALKLAGMSKADIDEKVRPVADMLQLTPLLDRKPKALSGGQRQRVAMGRAMVRTPEVFLFDEPLSNLDAKLRNSMRAEIKALHKKMKKTTIYVTHDQVEAMTLADRIVILRDGKVEQVGTPREIYHSPANKFVAGFIGSPAMNFIPVTLSKQEGWHVDLAGQTLPLLGEINDNQSSEKATLGIRPCDIHITPDLLSNPLVIKGKVENLELLGSTIQLTSRLGESQITVEAPSSHIVNEDDEANFYIDESRLHMFNDQSGLSIYKPKGKPESVVSQ</sequence>
<evidence type="ECO:0000256" key="1">
    <source>
        <dbReference type="ARBA" id="ARBA00022448"/>
    </source>
</evidence>